<proteinExistence type="inferred from homology"/>
<dbReference type="GO" id="GO:0032259">
    <property type="term" value="P:methylation"/>
    <property type="evidence" value="ECO:0007669"/>
    <property type="project" value="UniProtKB-KW"/>
</dbReference>
<dbReference type="SUPFAM" id="SSF53335">
    <property type="entry name" value="S-adenosyl-L-methionine-dependent methyltransferases"/>
    <property type="match status" value="1"/>
</dbReference>
<dbReference type="AlphaFoldDB" id="S3ZAT3"/>
<evidence type="ECO:0000256" key="4">
    <source>
        <dbReference type="ARBA" id="ARBA00022691"/>
    </source>
</evidence>
<reference evidence="7 8" key="1">
    <citation type="submission" date="2013-02" db="EMBL/GenBank/DDBJ databases">
        <title>Draft Genome Sequence of Streptomyces aurantiacus, Which Produces Setomimycin.</title>
        <authorList>
            <person name="Gruening B.A."/>
            <person name="Praeg A."/>
            <person name="Erxleben A."/>
            <person name="Guenther S."/>
            <person name="Mueller M."/>
        </authorList>
    </citation>
    <scope>NUCLEOTIDE SEQUENCE [LARGE SCALE GENOMIC DNA]</scope>
    <source>
        <strain evidence="7 8">JA 4570</strain>
    </source>
</reference>
<keyword evidence="8" id="KW-1185">Reference proteome</keyword>
<evidence type="ECO:0000313" key="7">
    <source>
        <dbReference type="EMBL" id="EPH40223.1"/>
    </source>
</evidence>
<dbReference type="GO" id="GO:0019286">
    <property type="term" value="P:glycine betaine biosynthetic process from glycine"/>
    <property type="evidence" value="ECO:0007669"/>
    <property type="project" value="UniProtKB-ARBA"/>
</dbReference>
<sequence length="288" mass="31251">MSEDKAAETTALGSNEDATRGYYDSSDVDAFYDAVWGGEDIHTGVYAHDAEPVADASRRTVERLADRLADHLRPGRSVLDLGSGYGGTARYLAERFGCRVVALNLSAAQNERHRAANAKRGLDGLIEVVTGSFHEVPYAADHFDAVCSLEALCHSDDRARALSEAVRVLKPGGGLAFTDIMADESASAEALHPVVSRLGVAALATPSFYLRLLTDLGLTSVDFDDHSAHIARHYVRLNEDTRAREAELRTTISPAYVDTLLANLPLWVDATRAGRLRWGIFSARHTVD</sequence>
<keyword evidence="4" id="KW-0949">S-adenosyl-L-methionine</keyword>
<gene>
    <name evidence="7" type="ORF">STRAU_6717</name>
</gene>
<dbReference type="PANTHER" id="PTHR44068:SF11">
    <property type="entry name" value="GERANYL DIPHOSPHATE 2-C-METHYLTRANSFERASE"/>
    <property type="match status" value="1"/>
</dbReference>
<dbReference type="Pfam" id="PF08241">
    <property type="entry name" value="Methyltransf_11"/>
    <property type="match status" value="1"/>
</dbReference>
<dbReference type="InterPro" id="IPR050447">
    <property type="entry name" value="Erg6_SMT_methyltransf"/>
</dbReference>
<dbReference type="Proteomes" id="UP000014629">
    <property type="component" value="Unassembled WGS sequence"/>
</dbReference>
<dbReference type="RefSeq" id="WP_016644836.1">
    <property type="nucleotide sequence ID" value="NZ_AOPZ01000433.1"/>
</dbReference>
<evidence type="ECO:0000259" key="6">
    <source>
        <dbReference type="Pfam" id="PF08241"/>
    </source>
</evidence>
<evidence type="ECO:0000256" key="1">
    <source>
        <dbReference type="ARBA" id="ARBA00008361"/>
    </source>
</evidence>
<dbReference type="PANTHER" id="PTHR44068">
    <property type="entry name" value="ZGC:194242"/>
    <property type="match status" value="1"/>
</dbReference>
<dbReference type="Gene3D" id="3.40.50.150">
    <property type="entry name" value="Vaccinia Virus protein VP39"/>
    <property type="match status" value="1"/>
</dbReference>
<feature type="domain" description="Methyltransferase type 11" evidence="6">
    <location>
        <begin position="79"/>
        <end position="177"/>
    </location>
</feature>
<comment type="similarity">
    <text evidence="1">Belongs to the methyltransferase superfamily.</text>
</comment>
<comment type="pathway">
    <text evidence="5">Amine and polyamine biosynthesis; betaine biosynthesis via glycine pathway; betaine from glycine: step 3/3.</text>
</comment>
<evidence type="ECO:0000256" key="5">
    <source>
        <dbReference type="ARBA" id="ARBA00060542"/>
    </source>
</evidence>
<dbReference type="PATRIC" id="fig|1286094.4.peg.6637"/>
<dbReference type="GO" id="GO:0052729">
    <property type="term" value="F:dimethylglycine N-methyltransferase activity"/>
    <property type="evidence" value="ECO:0007669"/>
    <property type="project" value="UniProtKB-ARBA"/>
</dbReference>
<evidence type="ECO:0000256" key="2">
    <source>
        <dbReference type="ARBA" id="ARBA00022603"/>
    </source>
</evidence>
<accession>S3ZAT3</accession>
<protein>
    <submittedName>
        <fullName evidence="7">Putative Sarcosine/dimethylglycine N-methyltransferase</fullName>
    </submittedName>
</protein>
<comment type="caution">
    <text evidence="7">The sequence shown here is derived from an EMBL/GenBank/DDBJ whole genome shotgun (WGS) entry which is preliminary data.</text>
</comment>
<dbReference type="FunFam" id="3.40.50.150:FF:000461">
    <property type="entry name" value="Sarcosine/dimethylglycine N-methyltransferase"/>
    <property type="match status" value="1"/>
</dbReference>
<dbReference type="EMBL" id="AOPZ01000433">
    <property type="protein sequence ID" value="EPH40223.1"/>
    <property type="molecule type" value="Genomic_DNA"/>
</dbReference>
<dbReference type="CDD" id="cd02440">
    <property type="entry name" value="AdoMet_MTases"/>
    <property type="match status" value="1"/>
</dbReference>
<keyword evidence="3 7" id="KW-0808">Transferase</keyword>
<keyword evidence="2 7" id="KW-0489">Methyltransferase</keyword>
<evidence type="ECO:0000256" key="3">
    <source>
        <dbReference type="ARBA" id="ARBA00022679"/>
    </source>
</evidence>
<name>S3ZAT3_9ACTN</name>
<dbReference type="InterPro" id="IPR013216">
    <property type="entry name" value="Methyltransf_11"/>
</dbReference>
<dbReference type="InterPro" id="IPR029063">
    <property type="entry name" value="SAM-dependent_MTases_sf"/>
</dbReference>
<evidence type="ECO:0000313" key="8">
    <source>
        <dbReference type="Proteomes" id="UP000014629"/>
    </source>
</evidence>
<organism evidence="7 8">
    <name type="scientific">Streptomyces aurantiacus JA 4570</name>
    <dbReference type="NCBI Taxonomy" id="1286094"/>
    <lineage>
        <taxon>Bacteria</taxon>
        <taxon>Bacillati</taxon>
        <taxon>Actinomycetota</taxon>
        <taxon>Actinomycetes</taxon>
        <taxon>Kitasatosporales</taxon>
        <taxon>Streptomycetaceae</taxon>
        <taxon>Streptomyces</taxon>
        <taxon>Streptomyces aurantiacus group</taxon>
    </lineage>
</organism>